<dbReference type="RefSeq" id="XP_022476418.1">
    <property type="nucleotide sequence ID" value="XM_022616953.1"/>
</dbReference>
<sequence>MQGDDSLVIQPTGQEPCWASNTPQNNGGGTAELIVEDRGTAVIKSNNVVRWCTNGDFVQEDFSSYFAIPAGSDRVRPNLSRGQALVSGNKQFSAMILSDETMMIQYNPLNLVVWSVASPAGRKAAKVAVDGGLRLSTYTADDRLVWKGNRDDYWNSSNDDFVMQDDGVLSFWGDDSGQSLITGSARLTIESNGMLTFGTDGGSTKKYLYLIDDSGKCITNCSLATLSGDGCLELLDIKFQSLWKNPKQEVEDFSRAEYRSRTQRVDPAFRICDGGVFECNEE</sequence>
<dbReference type="SUPFAM" id="SSF51110">
    <property type="entry name" value="alpha-D-mannose-specific plant lectins"/>
    <property type="match status" value="1"/>
</dbReference>
<evidence type="ECO:0000313" key="3">
    <source>
        <dbReference type="Proteomes" id="UP000176998"/>
    </source>
</evidence>
<dbReference type="Proteomes" id="UP000176998">
    <property type="component" value="Unassembled WGS sequence"/>
</dbReference>
<dbReference type="InterPro" id="IPR036426">
    <property type="entry name" value="Bulb-type_lectin_dom_sf"/>
</dbReference>
<reference evidence="2 3" key="1">
    <citation type="submission" date="2016-09" db="EMBL/GenBank/DDBJ databases">
        <authorList>
            <person name="Capua I."/>
            <person name="De Benedictis P."/>
            <person name="Joannis T."/>
            <person name="Lombin L.H."/>
            <person name="Cattoli G."/>
        </authorList>
    </citation>
    <scope>NUCLEOTIDE SEQUENCE [LARGE SCALE GENOMIC DNA]</scope>
    <source>
        <strain evidence="2 3">IMI 309357</strain>
    </source>
</reference>
<gene>
    <name evidence="2" type="ORF">CORC01_05310</name>
</gene>
<feature type="compositionally biased region" description="Polar residues" evidence="1">
    <location>
        <begin position="9"/>
        <end position="25"/>
    </location>
</feature>
<dbReference type="EMBL" id="MJBS01000037">
    <property type="protein sequence ID" value="OHE99269.1"/>
    <property type="molecule type" value="Genomic_DNA"/>
</dbReference>
<evidence type="ECO:0000313" key="2">
    <source>
        <dbReference type="EMBL" id="OHE99269.1"/>
    </source>
</evidence>
<evidence type="ECO:0000256" key="1">
    <source>
        <dbReference type="SAM" id="MobiDB-lite"/>
    </source>
</evidence>
<dbReference type="GeneID" id="34558463"/>
<keyword evidence="3" id="KW-1185">Reference proteome</keyword>
<organism evidence="2 3">
    <name type="scientific">Colletotrichum orchidophilum</name>
    <dbReference type="NCBI Taxonomy" id="1209926"/>
    <lineage>
        <taxon>Eukaryota</taxon>
        <taxon>Fungi</taxon>
        <taxon>Dikarya</taxon>
        <taxon>Ascomycota</taxon>
        <taxon>Pezizomycotina</taxon>
        <taxon>Sordariomycetes</taxon>
        <taxon>Hypocreomycetidae</taxon>
        <taxon>Glomerellales</taxon>
        <taxon>Glomerellaceae</taxon>
        <taxon>Colletotrichum</taxon>
    </lineage>
</organism>
<comment type="caution">
    <text evidence="2">The sequence shown here is derived from an EMBL/GenBank/DDBJ whole genome shotgun (WGS) entry which is preliminary data.</text>
</comment>
<accession>A0A1G4BCX0</accession>
<dbReference type="AlphaFoldDB" id="A0A1G4BCX0"/>
<dbReference type="OrthoDB" id="1884773at2759"/>
<feature type="region of interest" description="Disordered" evidence="1">
    <location>
        <begin position="1"/>
        <end position="29"/>
    </location>
</feature>
<dbReference type="Gene3D" id="2.90.10.10">
    <property type="entry name" value="Bulb-type lectin domain"/>
    <property type="match status" value="2"/>
</dbReference>
<proteinExistence type="predicted"/>
<name>A0A1G4BCX0_9PEZI</name>
<protein>
    <recommendedName>
        <fullName evidence="4">Bulb-type lectin domain-containing protein</fullName>
    </recommendedName>
</protein>
<evidence type="ECO:0008006" key="4">
    <source>
        <dbReference type="Google" id="ProtNLM"/>
    </source>
</evidence>